<evidence type="ECO:0000313" key="2">
    <source>
        <dbReference type="Proteomes" id="UP000242254"/>
    </source>
</evidence>
<dbReference type="RefSeq" id="XP_023466720.1">
    <property type="nucleotide sequence ID" value="XM_023613822.1"/>
</dbReference>
<name>A0A2G4SW98_RHIZD</name>
<dbReference type="GeneID" id="35444811"/>
<organism evidence="1 2">
    <name type="scientific">Rhizopus microsporus ATCC 52813</name>
    <dbReference type="NCBI Taxonomy" id="1340429"/>
    <lineage>
        <taxon>Eukaryota</taxon>
        <taxon>Fungi</taxon>
        <taxon>Fungi incertae sedis</taxon>
        <taxon>Mucoromycota</taxon>
        <taxon>Mucoromycotina</taxon>
        <taxon>Mucoromycetes</taxon>
        <taxon>Mucorales</taxon>
        <taxon>Mucorineae</taxon>
        <taxon>Rhizopodaceae</taxon>
        <taxon>Rhizopus</taxon>
    </lineage>
</organism>
<dbReference type="EMBL" id="KZ303848">
    <property type="protein sequence ID" value="PHZ13012.1"/>
    <property type="molecule type" value="Genomic_DNA"/>
</dbReference>
<gene>
    <name evidence="1" type="ORF">RHIMIDRAFT_291581</name>
</gene>
<accession>A0A2G4SW98</accession>
<sequence length="299" mass="34612">MNHYKSQTNDLTFVFLLNFFSMNNDQQNSEDASSCIFFNISREAFPALICSCTACLASLSEQASTASVTVSLSPGNEESTASSYPQSNTADYFDTQSESFFSDYTQDSLYEYTQVDNVFAAQNEMIKPFELTTRANEILLCGVKTKDLQIAIVEIWCRSGLNNNSRRLLYMAWYNWVMLDIARRLNELYRRNNGYRLVNELKQELSRRIHFDSELDQHPLFNVNRRTRLVYLANNFGDSICALSEFTDFIQVMEMNDLEFDHLYINLLKRRDELSDRLNIVSGFFVSNRPMGYSSPRTS</sequence>
<protein>
    <submittedName>
        <fullName evidence="1">Uncharacterized protein</fullName>
    </submittedName>
</protein>
<evidence type="ECO:0000313" key="1">
    <source>
        <dbReference type="EMBL" id="PHZ13012.1"/>
    </source>
</evidence>
<dbReference type="AlphaFoldDB" id="A0A2G4SW98"/>
<proteinExistence type="predicted"/>
<reference evidence="1 2" key="1">
    <citation type="journal article" date="2016" name="Proc. Natl. Acad. Sci. U.S.A.">
        <title>Lipid metabolic changes in an early divergent fungus govern the establishment of a mutualistic symbiosis with endobacteria.</title>
        <authorList>
            <person name="Lastovetsky O.A."/>
            <person name="Gaspar M.L."/>
            <person name="Mondo S.J."/>
            <person name="LaButti K.M."/>
            <person name="Sandor L."/>
            <person name="Grigoriev I.V."/>
            <person name="Henry S.A."/>
            <person name="Pawlowska T.E."/>
        </authorList>
    </citation>
    <scope>NUCLEOTIDE SEQUENCE [LARGE SCALE GENOMIC DNA]</scope>
    <source>
        <strain evidence="1 2">ATCC 52813</strain>
    </source>
</reference>
<keyword evidence="2" id="KW-1185">Reference proteome</keyword>
<dbReference type="Proteomes" id="UP000242254">
    <property type="component" value="Unassembled WGS sequence"/>
</dbReference>